<name>A0A0D2MF92_9CHLO</name>
<dbReference type="EMBL" id="KK104529">
    <property type="protein sequence ID" value="KIY93780.1"/>
    <property type="molecule type" value="Genomic_DNA"/>
</dbReference>
<organism evidence="2 3">
    <name type="scientific">Monoraphidium neglectum</name>
    <dbReference type="NCBI Taxonomy" id="145388"/>
    <lineage>
        <taxon>Eukaryota</taxon>
        <taxon>Viridiplantae</taxon>
        <taxon>Chlorophyta</taxon>
        <taxon>core chlorophytes</taxon>
        <taxon>Chlorophyceae</taxon>
        <taxon>CS clade</taxon>
        <taxon>Sphaeropleales</taxon>
        <taxon>Selenastraceae</taxon>
        <taxon>Monoraphidium</taxon>
    </lineage>
</organism>
<feature type="compositionally biased region" description="Basic and acidic residues" evidence="1">
    <location>
        <begin position="87"/>
        <end position="101"/>
    </location>
</feature>
<feature type="compositionally biased region" description="Basic and acidic residues" evidence="1">
    <location>
        <begin position="347"/>
        <end position="360"/>
    </location>
</feature>
<dbReference type="KEGG" id="mng:MNEG_14182"/>
<sequence length="565" mass="60997">MTYGSLLHNLLGRTRKPVWGRQARATSQASKAQRDSDVARLAEREVARLGAALRELDRRYNVQVEHATGSLDSQARVPWQHVGHGTRAADPHPERHGRPWDGPEVDETFTPQISSKSRRIMSGGDGGGGSPTFLERLAASERARHAAAQRRQKAAAAQFVGGAGGAAVDPSDPLAAGRRAAADAELVARVCSARWGAALPEGADLSKALRSDDLGGADLALAVEAALDEVVESYSKELLLSDSRRGALLAARGRSKVAGLAAAVRTMEFMERYRNDLRTRDGRLEELQQRFFAAAAPGRTPQAAEARDAKAADAWFAQLGWGGARAGDEAGLLESLIVRATAVKAEWDRQRDRERDRPQEARTAGPPAIDWRKAPWSVDGLGPLMVAAMAQEREAAEAAAAAAGKGNDEGTGAGVGAATAKGPTDWLAYTVKLLAGLPAESLARLQSARKVAVYRAVRSQRFLEFTEEDQRQREAKALETWRRLTAKRGKVVSKEEMDAFFLRLQEDGQRRTEGLQKARIDRDAREAKALAAAREEAGRLASRRPRAVDAIPSGGRRPTSAPPRR</sequence>
<evidence type="ECO:0000313" key="2">
    <source>
        <dbReference type="EMBL" id="KIY93780.1"/>
    </source>
</evidence>
<dbReference type="Proteomes" id="UP000054498">
    <property type="component" value="Unassembled WGS sequence"/>
</dbReference>
<accession>A0A0D2MF92</accession>
<feature type="region of interest" description="Disordered" evidence="1">
    <location>
        <begin position="534"/>
        <end position="565"/>
    </location>
</feature>
<feature type="region of interest" description="Disordered" evidence="1">
    <location>
        <begin position="347"/>
        <end position="370"/>
    </location>
</feature>
<keyword evidence="3" id="KW-1185">Reference proteome</keyword>
<protein>
    <submittedName>
        <fullName evidence="2">Uncharacterized protein</fullName>
    </submittedName>
</protein>
<evidence type="ECO:0000256" key="1">
    <source>
        <dbReference type="SAM" id="MobiDB-lite"/>
    </source>
</evidence>
<proteinExistence type="predicted"/>
<feature type="region of interest" description="Disordered" evidence="1">
    <location>
        <begin position="83"/>
        <end position="106"/>
    </location>
</feature>
<gene>
    <name evidence="2" type="ORF">MNEG_14182</name>
</gene>
<dbReference type="RefSeq" id="XP_013892800.1">
    <property type="nucleotide sequence ID" value="XM_014037346.1"/>
</dbReference>
<dbReference type="GeneID" id="25731719"/>
<dbReference type="OrthoDB" id="445896at2759"/>
<evidence type="ECO:0000313" key="3">
    <source>
        <dbReference type="Proteomes" id="UP000054498"/>
    </source>
</evidence>
<reference evidence="2 3" key="1">
    <citation type="journal article" date="2013" name="BMC Genomics">
        <title>Reconstruction of the lipid metabolism for the microalga Monoraphidium neglectum from its genome sequence reveals characteristics suitable for biofuel production.</title>
        <authorList>
            <person name="Bogen C."/>
            <person name="Al-Dilaimi A."/>
            <person name="Albersmeier A."/>
            <person name="Wichmann J."/>
            <person name="Grundmann M."/>
            <person name="Rupp O."/>
            <person name="Lauersen K.J."/>
            <person name="Blifernez-Klassen O."/>
            <person name="Kalinowski J."/>
            <person name="Goesmann A."/>
            <person name="Mussgnug J.H."/>
            <person name="Kruse O."/>
        </authorList>
    </citation>
    <scope>NUCLEOTIDE SEQUENCE [LARGE SCALE GENOMIC DNA]</scope>
    <source>
        <strain evidence="2 3">SAG 48.87</strain>
    </source>
</reference>
<dbReference type="AlphaFoldDB" id="A0A0D2MF92"/>